<name>A0A552E893_MICAE</name>
<reference evidence="1 2" key="1">
    <citation type="submission" date="2019-01" db="EMBL/GenBank/DDBJ databases">
        <title>Coherence of Microcystis species and biogeography revealed through population genomics.</title>
        <authorList>
            <person name="Perez-Carrascal O.M."/>
            <person name="Terrat Y."/>
            <person name="Giani A."/>
            <person name="Fortin N."/>
            <person name="Tromas N."/>
            <person name="Shapiro B.J."/>
        </authorList>
    </citation>
    <scope>NUCLEOTIDE SEQUENCE [LARGE SCALE GENOMIC DNA]</scope>
    <source>
        <strain evidence="1">Ma_MB_F_20061100_S20D</strain>
    </source>
</reference>
<dbReference type="AlphaFoldDB" id="A0A552E893"/>
<proteinExistence type="predicted"/>
<gene>
    <name evidence="1" type="ORF">EWV78_22580</name>
</gene>
<evidence type="ECO:0000313" key="2">
    <source>
        <dbReference type="Proteomes" id="UP000315113"/>
    </source>
</evidence>
<dbReference type="Proteomes" id="UP000315113">
    <property type="component" value="Unassembled WGS sequence"/>
</dbReference>
<evidence type="ECO:0000313" key="1">
    <source>
        <dbReference type="EMBL" id="TRU30656.1"/>
    </source>
</evidence>
<organism evidence="1 2">
    <name type="scientific">Microcystis aeruginosa Ma_MB_F_20061100_S20D</name>
    <dbReference type="NCBI Taxonomy" id="2486253"/>
    <lineage>
        <taxon>Bacteria</taxon>
        <taxon>Bacillati</taxon>
        <taxon>Cyanobacteriota</taxon>
        <taxon>Cyanophyceae</taxon>
        <taxon>Oscillatoriophycideae</taxon>
        <taxon>Chroococcales</taxon>
        <taxon>Microcystaceae</taxon>
        <taxon>Microcystis</taxon>
    </lineage>
</organism>
<dbReference type="EMBL" id="SFBH01000167">
    <property type="protein sequence ID" value="TRU30656.1"/>
    <property type="molecule type" value="Genomic_DNA"/>
</dbReference>
<sequence length="138" mass="15411">MRSNPHNDQKKLLIAELKKAAIKHTPENILRITKDPSGKIVFLETGKGGERGSGLLHILENHREDFLQRGITEEQIPDLIITAISKGTIIGIQGKSRIIYQVEINGIIQYVSLEISHNGYLVSANPTPTRLINKLIQE</sequence>
<comment type="caution">
    <text evidence="1">The sequence shown here is derived from an EMBL/GenBank/DDBJ whole genome shotgun (WGS) entry which is preliminary data.</text>
</comment>
<accession>A0A552E893</accession>
<protein>
    <submittedName>
        <fullName evidence="1">Uncharacterized protein</fullName>
    </submittedName>
</protein>